<name>A0A0P0JEU5_BLAVI</name>
<dbReference type="AlphaFoldDB" id="A0A0P0JEU5"/>
<feature type="transmembrane region" description="Helical" evidence="7">
    <location>
        <begin position="245"/>
        <end position="268"/>
    </location>
</feature>
<evidence type="ECO:0000313" key="9">
    <source>
        <dbReference type="Proteomes" id="UP000065734"/>
    </source>
</evidence>
<feature type="region of interest" description="Disordered" evidence="6">
    <location>
        <begin position="349"/>
        <end position="376"/>
    </location>
</feature>
<feature type="transmembrane region" description="Helical" evidence="7">
    <location>
        <begin position="280"/>
        <end position="303"/>
    </location>
</feature>
<keyword evidence="9" id="KW-1185">Reference proteome</keyword>
<dbReference type="PATRIC" id="fig|1079.6.peg.1004"/>
<evidence type="ECO:0000256" key="7">
    <source>
        <dbReference type="SAM" id="Phobius"/>
    </source>
</evidence>
<feature type="compositionally biased region" description="Low complexity" evidence="6">
    <location>
        <begin position="362"/>
        <end position="376"/>
    </location>
</feature>
<dbReference type="NCBIfam" id="TIGR00765">
    <property type="entry name" value="yihY_not_rbn"/>
    <property type="match status" value="1"/>
</dbReference>
<reference evidence="9" key="1">
    <citation type="journal article" date="2016" name="Genome Announc.">
        <title>Revised genome sequence of the purple photosynthetic bacterium Blastochloris viridis.</title>
        <authorList>
            <person name="Liu L.N."/>
            <person name="Faulkner M."/>
            <person name="Liu X."/>
            <person name="Huang F."/>
            <person name="Darby A.C."/>
            <person name="Hall N."/>
        </authorList>
    </citation>
    <scope>NUCLEOTIDE SEQUENCE [LARGE SCALE GENOMIC DNA]</scope>
    <source>
        <strain evidence="9">ATCC 19567 / DSM 133 / F</strain>
    </source>
</reference>
<dbReference type="OrthoDB" id="9781030at2"/>
<keyword evidence="3 7" id="KW-0812">Transmembrane</keyword>
<evidence type="ECO:0000256" key="3">
    <source>
        <dbReference type="ARBA" id="ARBA00022692"/>
    </source>
</evidence>
<evidence type="ECO:0000256" key="2">
    <source>
        <dbReference type="ARBA" id="ARBA00022475"/>
    </source>
</evidence>
<evidence type="ECO:0000256" key="4">
    <source>
        <dbReference type="ARBA" id="ARBA00022989"/>
    </source>
</evidence>
<dbReference type="EMBL" id="LN907867">
    <property type="protein sequence ID" value="CUU41422.1"/>
    <property type="molecule type" value="Genomic_DNA"/>
</dbReference>
<feature type="transmembrane region" description="Helical" evidence="7">
    <location>
        <begin position="205"/>
        <end position="233"/>
    </location>
</feature>
<organism evidence="8 9">
    <name type="scientific">Blastochloris viridis</name>
    <name type="common">Rhodopseudomonas viridis</name>
    <dbReference type="NCBI Taxonomy" id="1079"/>
    <lineage>
        <taxon>Bacteria</taxon>
        <taxon>Pseudomonadati</taxon>
        <taxon>Pseudomonadota</taxon>
        <taxon>Alphaproteobacteria</taxon>
        <taxon>Hyphomicrobiales</taxon>
        <taxon>Blastochloridaceae</taxon>
        <taxon>Blastochloris</taxon>
    </lineage>
</organism>
<evidence type="ECO:0000256" key="5">
    <source>
        <dbReference type="ARBA" id="ARBA00023136"/>
    </source>
</evidence>
<evidence type="ECO:0000256" key="6">
    <source>
        <dbReference type="SAM" id="MobiDB-lite"/>
    </source>
</evidence>
<dbReference type="KEGG" id="bvr:BVIR_970"/>
<feature type="transmembrane region" description="Helical" evidence="7">
    <location>
        <begin position="315"/>
        <end position="336"/>
    </location>
</feature>
<dbReference type="InterPro" id="IPR017039">
    <property type="entry name" value="Virul_fac_BrkB"/>
</dbReference>
<dbReference type="PANTHER" id="PTHR30213:SF0">
    <property type="entry name" value="UPF0761 MEMBRANE PROTEIN YIHY"/>
    <property type="match status" value="1"/>
</dbReference>
<keyword evidence="2" id="KW-1003">Cell membrane</keyword>
<evidence type="ECO:0000313" key="8">
    <source>
        <dbReference type="EMBL" id="CUU41422.1"/>
    </source>
</evidence>
<feature type="region of interest" description="Disordered" evidence="6">
    <location>
        <begin position="35"/>
        <end position="70"/>
    </location>
</feature>
<feature type="transmembrane region" description="Helical" evidence="7">
    <location>
        <begin position="91"/>
        <end position="120"/>
    </location>
</feature>
<dbReference type="RefSeq" id="WP_082416708.1">
    <property type="nucleotide sequence ID" value="NZ_AP014854.2"/>
</dbReference>
<dbReference type="PANTHER" id="PTHR30213">
    <property type="entry name" value="INNER MEMBRANE PROTEIN YHJD"/>
    <property type="match status" value="1"/>
</dbReference>
<dbReference type="Proteomes" id="UP000065734">
    <property type="component" value="Chromosome I"/>
</dbReference>
<comment type="subcellular location">
    <subcellularLocation>
        <location evidence="1">Cell membrane</location>
        <topology evidence="1">Multi-pass membrane protein</topology>
    </subcellularLocation>
</comment>
<keyword evidence="4 7" id="KW-1133">Transmembrane helix</keyword>
<feature type="transmembrane region" description="Helical" evidence="7">
    <location>
        <begin position="12"/>
        <end position="28"/>
    </location>
</feature>
<dbReference type="GO" id="GO:0005886">
    <property type="term" value="C:plasma membrane"/>
    <property type="evidence" value="ECO:0007669"/>
    <property type="project" value="UniProtKB-SubCell"/>
</dbReference>
<protein>
    <submittedName>
        <fullName evidence="8">Uncharacterized protein</fullName>
    </submittedName>
</protein>
<feature type="compositionally biased region" description="Low complexity" evidence="6">
    <location>
        <begin position="35"/>
        <end position="55"/>
    </location>
</feature>
<dbReference type="Pfam" id="PF03631">
    <property type="entry name" value="Virul_fac_BrkB"/>
    <property type="match status" value="1"/>
</dbReference>
<evidence type="ECO:0000256" key="1">
    <source>
        <dbReference type="ARBA" id="ARBA00004651"/>
    </source>
</evidence>
<keyword evidence="5 7" id="KW-0472">Membrane</keyword>
<dbReference type="STRING" id="1079.BVIR_970"/>
<gene>
    <name evidence="8" type="primary">yihY</name>
    <name evidence="8" type="ORF">BVIRIDIS_04130</name>
</gene>
<accession>A0A0P0JEU5</accession>
<sequence>MADRPARGTSLSRYMVALAALGVLYGLLRNHSGEPATASRRSARGALAAPASEEAGQVERGQAATRPRDAPAPGWMDVAWRVGREIGNHRVLAVAGGVTFYALLALFPAIAALVSLYGLFADAYTINDHIRGLSAVVPAGTLDIVADQVQRIASQRHASLSVGLMVGLLVSLWSANAGMKAIFDALNVVNDETEKRGFVRLTAQTLLFTLGGLLVLVLALVSIVVVPAVLAWLGPWLGPGGTEPLVAALRWPVLLVAIGVGLAVLYRYGPSRQRPRGRWISPGSAFAALAWLVVSLAFAWYVANFANYNATYGSLGAVIGLMMWMWLSVVVALVGAEIDAALEHQTAQASTRGAGDEARITAARPGAPPQAGAAAR</sequence>
<proteinExistence type="predicted"/>